<evidence type="ECO:0000313" key="3">
    <source>
        <dbReference type="EMBL" id="KAF3339073.1"/>
    </source>
</evidence>
<dbReference type="OrthoDB" id="737179at2759"/>
<accession>A0A833VX25</accession>
<dbReference type="Gene3D" id="2.100.10.30">
    <property type="entry name" value="Jacalin-like lectin domain"/>
    <property type="match status" value="1"/>
</dbReference>
<evidence type="ECO:0000259" key="2">
    <source>
        <dbReference type="PROSITE" id="PS51752"/>
    </source>
</evidence>
<evidence type="ECO:0000313" key="4">
    <source>
        <dbReference type="Proteomes" id="UP000623129"/>
    </source>
</evidence>
<dbReference type="PROSITE" id="PS51752">
    <property type="entry name" value="JACALIN_LECTIN"/>
    <property type="match status" value="1"/>
</dbReference>
<dbReference type="InterPro" id="IPR036404">
    <property type="entry name" value="Jacalin-like_lectin_dom_sf"/>
</dbReference>
<keyword evidence="4" id="KW-1185">Reference proteome</keyword>
<organism evidence="3 4">
    <name type="scientific">Carex littledalei</name>
    <dbReference type="NCBI Taxonomy" id="544730"/>
    <lineage>
        <taxon>Eukaryota</taxon>
        <taxon>Viridiplantae</taxon>
        <taxon>Streptophyta</taxon>
        <taxon>Embryophyta</taxon>
        <taxon>Tracheophyta</taxon>
        <taxon>Spermatophyta</taxon>
        <taxon>Magnoliopsida</taxon>
        <taxon>Liliopsida</taxon>
        <taxon>Poales</taxon>
        <taxon>Cyperaceae</taxon>
        <taxon>Cyperoideae</taxon>
        <taxon>Cariceae</taxon>
        <taxon>Carex</taxon>
        <taxon>Carex subgen. Euthyceras</taxon>
    </lineage>
</organism>
<gene>
    <name evidence="3" type="ORF">FCM35_KLT16544</name>
</gene>
<dbReference type="CDD" id="cd09612">
    <property type="entry name" value="Jacalin"/>
    <property type="match status" value="1"/>
</dbReference>
<dbReference type="EMBL" id="SWLB01000004">
    <property type="protein sequence ID" value="KAF3339073.1"/>
    <property type="molecule type" value="Genomic_DNA"/>
</dbReference>
<dbReference type="PANTHER" id="PTHR46506">
    <property type="entry name" value="OS05G0143600 PROTEIN"/>
    <property type="match status" value="1"/>
</dbReference>
<proteinExistence type="predicted"/>
<evidence type="ECO:0000256" key="1">
    <source>
        <dbReference type="ARBA" id="ARBA00022734"/>
    </source>
</evidence>
<feature type="domain" description="Jacalin-type lectin" evidence="2">
    <location>
        <begin position="11"/>
        <end position="151"/>
    </location>
</feature>
<keyword evidence="1 3" id="KW-0430">Lectin</keyword>
<dbReference type="InterPro" id="IPR001229">
    <property type="entry name" value="Jacalin-like_lectin_dom"/>
</dbReference>
<dbReference type="Pfam" id="PF01419">
    <property type="entry name" value="Jacalin"/>
    <property type="match status" value="1"/>
</dbReference>
<comment type="caution">
    <text evidence="3">The sequence shown here is derived from an EMBL/GenBank/DDBJ whole genome shotgun (WGS) entry which is preliminary data.</text>
</comment>
<sequence length="172" mass="18662">MKASRGKVIVSKKVGPCGGAGGSAKDMDITGITRIVKVSVRHGWAIDALTVLFLRNGKEESTDRWGGGGGSLSEFTLQPSEYITSVKGHMGPFFGYFVVRSLKFETNFGAYGPYGKEEGTPFELPAINGKVIGFYGRSAGLLDTLGVYVNMEMDPVERLITGFKQFKTEVYE</sequence>
<name>A0A833VX25_9POAL</name>
<dbReference type="SUPFAM" id="SSF51101">
    <property type="entry name" value="Mannose-binding lectins"/>
    <property type="match status" value="1"/>
</dbReference>
<dbReference type="GO" id="GO:0030246">
    <property type="term" value="F:carbohydrate binding"/>
    <property type="evidence" value="ECO:0007669"/>
    <property type="project" value="UniProtKB-KW"/>
</dbReference>
<reference evidence="3" key="1">
    <citation type="submission" date="2020-01" db="EMBL/GenBank/DDBJ databases">
        <title>Genome sequence of Kobresia littledalei, the first chromosome-level genome in the family Cyperaceae.</title>
        <authorList>
            <person name="Qu G."/>
        </authorList>
    </citation>
    <scope>NUCLEOTIDE SEQUENCE</scope>
    <source>
        <strain evidence="3">C.B.Clarke</strain>
        <tissue evidence="3">Leaf</tissue>
    </source>
</reference>
<dbReference type="InterPro" id="IPR033734">
    <property type="entry name" value="Jacalin-like_lectin_dom_plant"/>
</dbReference>
<dbReference type="Proteomes" id="UP000623129">
    <property type="component" value="Unassembled WGS sequence"/>
</dbReference>
<protein>
    <submittedName>
        <fullName evidence="3">Jacalin-related lectin 19-like protein</fullName>
    </submittedName>
</protein>
<dbReference type="SMART" id="SM00915">
    <property type="entry name" value="Jacalin"/>
    <property type="match status" value="1"/>
</dbReference>
<dbReference type="AlphaFoldDB" id="A0A833VX25"/>